<dbReference type="RefSeq" id="WP_102437384.1">
    <property type="nucleotide sequence ID" value="NZ_CAWNVI010000154.1"/>
</dbReference>
<name>A0A2N7JYQ2_9VIBR</name>
<dbReference type="AlphaFoldDB" id="A0A2N7JYQ2"/>
<gene>
    <name evidence="1" type="ORF">BCT49_13715</name>
</gene>
<sequence>MPKYKFELILDVDECRVVNNDSTRSSIEAHENIDAAGHVFLSNKETELATSVFMDNIWQSMAKEDLDYLLRLGLLSRRIKLGLREIQE</sequence>
<evidence type="ECO:0000313" key="1">
    <source>
        <dbReference type="EMBL" id="PMM65571.1"/>
    </source>
</evidence>
<dbReference type="OrthoDB" id="9939682at2"/>
<organism evidence="1 2">
    <name type="scientific">Vibrio lentus</name>
    <dbReference type="NCBI Taxonomy" id="136468"/>
    <lineage>
        <taxon>Bacteria</taxon>
        <taxon>Pseudomonadati</taxon>
        <taxon>Pseudomonadota</taxon>
        <taxon>Gammaproteobacteria</taxon>
        <taxon>Vibrionales</taxon>
        <taxon>Vibrionaceae</taxon>
        <taxon>Vibrio</taxon>
    </lineage>
</organism>
<reference evidence="2" key="1">
    <citation type="submission" date="2016-07" db="EMBL/GenBank/DDBJ databases">
        <title>Nontailed viruses are major unrecognized killers of bacteria in the ocean.</title>
        <authorList>
            <person name="Kauffman K."/>
            <person name="Hussain F."/>
            <person name="Yang J."/>
            <person name="Arevalo P."/>
            <person name="Brown J."/>
            <person name="Cutler M."/>
            <person name="Kelly L."/>
            <person name="Polz M.F."/>
        </authorList>
    </citation>
    <scope>NUCLEOTIDE SEQUENCE [LARGE SCALE GENOMIC DNA]</scope>
    <source>
        <strain evidence="2">10N.261.46.F8</strain>
    </source>
</reference>
<proteinExistence type="predicted"/>
<accession>A0A2N7JYQ2</accession>
<dbReference type="Proteomes" id="UP000235406">
    <property type="component" value="Unassembled WGS sequence"/>
</dbReference>
<evidence type="ECO:0000313" key="2">
    <source>
        <dbReference type="Proteomes" id="UP000235406"/>
    </source>
</evidence>
<protein>
    <submittedName>
        <fullName evidence="1">Uncharacterized protein</fullName>
    </submittedName>
</protein>
<comment type="caution">
    <text evidence="1">The sequence shown here is derived from an EMBL/GenBank/DDBJ whole genome shotgun (WGS) entry which is preliminary data.</text>
</comment>
<dbReference type="EMBL" id="MCZK01000154">
    <property type="protein sequence ID" value="PMM65571.1"/>
    <property type="molecule type" value="Genomic_DNA"/>
</dbReference>